<name>A0A813H373_POLGL</name>
<feature type="compositionally biased region" description="Low complexity" evidence="1">
    <location>
        <begin position="1"/>
        <end position="11"/>
    </location>
</feature>
<evidence type="ECO:0000313" key="3">
    <source>
        <dbReference type="Proteomes" id="UP000654075"/>
    </source>
</evidence>
<evidence type="ECO:0000313" key="2">
    <source>
        <dbReference type="EMBL" id="CAE8632172.1"/>
    </source>
</evidence>
<keyword evidence="3" id="KW-1185">Reference proteome</keyword>
<feature type="region of interest" description="Disordered" evidence="1">
    <location>
        <begin position="1"/>
        <end position="29"/>
    </location>
</feature>
<protein>
    <submittedName>
        <fullName evidence="2">Uncharacterized protein</fullName>
    </submittedName>
</protein>
<evidence type="ECO:0000256" key="1">
    <source>
        <dbReference type="SAM" id="MobiDB-lite"/>
    </source>
</evidence>
<dbReference type="Proteomes" id="UP000654075">
    <property type="component" value="Unassembled WGS sequence"/>
</dbReference>
<proteinExistence type="predicted"/>
<dbReference type="AlphaFoldDB" id="A0A813H373"/>
<dbReference type="EMBL" id="CAJNNV010030328">
    <property type="protein sequence ID" value="CAE8632172.1"/>
    <property type="molecule type" value="Genomic_DNA"/>
</dbReference>
<reference evidence="2" key="1">
    <citation type="submission" date="2021-02" db="EMBL/GenBank/DDBJ databases">
        <authorList>
            <person name="Dougan E. K."/>
            <person name="Rhodes N."/>
            <person name="Thang M."/>
            <person name="Chan C."/>
        </authorList>
    </citation>
    <scope>NUCLEOTIDE SEQUENCE</scope>
</reference>
<feature type="non-terminal residue" evidence="2">
    <location>
        <position position="1"/>
    </location>
</feature>
<gene>
    <name evidence="2" type="ORF">PGLA1383_LOCUS48153</name>
</gene>
<sequence>TAGLWRRSSQGRPRRARKLEESSDRSNPPRLLTSMAIATLAVAADLTWRRLPPNLEVASAGTGAGASVLAVPGILTAAVASPGTGAGLRFDGEKASS</sequence>
<organism evidence="2 3">
    <name type="scientific">Polarella glacialis</name>
    <name type="common">Dinoflagellate</name>
    <dbReference type="NCBI Taxonomy" id="89957"/>
    <lineage>
        <taxon>Eukaryota</taxon>
        <taxon>Sar</taxon>
        <taxon>Alveolata</taxon>
        <taxon>Dinophyceae</taxon>
        <taxon>Suessiales</taxon>
        <taxon>Suessiaceae</taxon>
        <taxon>Polarella</taxon>
    </lineage>
</organism>
<accession>A0A813H373</accession>
<comment type="caution">
    <text evidence="2">The sequence shown here is derived from an EMBL/GenBank/DDBJ whole genome shotgun (WGS) entry which is preliminary data.</text>
</comment>